<protein>
    <submittedName>
        <fullName evidence="1">Aminoglycoside phosphotransferase</fullName>
    </submittedName>
</protein>
<keyword evidence="2" id="KW-1185">Reference proteome</keyword>
<dbReference type="InterPro" id="IPR052961">
    <property type="entry name" value="Oxido-Kinase-like_Enzymes"/>
</dbReference>
<dbReference type="InterPro" id="IPR002575">
    <property type="entry name" value="Aminoglycoside_PTrfase"/>
</dbReference>
<dbReference type="PROSITE" id="PS00107">
    <property type="entry name" value="PROTEIN_KINASE_ATP"/>
    <property type="match status" value="1"/>
</dbReference>
<dbReference type="PANTHER" id="PTHR23020">
    <property type="entry name" value="UNCHARACTERIZED NUCLEAR HORMONE RECEPTOR-RELATED"/>
    <property type="match status" value="1"/>
</dbReference>
<dbReference type="AlphaFoldDB" id="A0A7I7Y4L5"/>
<evidence type="ECO:0000313" key="1">
    <source>
        <dbReference type="EMBL" id="BBZ36605.1"/>
    </source>
</evidence>
<organism evidence="1 2">
    <name type="scientific">Mycolicibacterium confluentis</name>
    <dbReference type="NCBI Taxonomy" id="28047"/>
    <lineage>
        <taxon>Bacteria</taxon>
        <taxon>Bacillati</taxon>
        <taxon>Actinomycetota</taxon>
        <taxon>Actinomycetes</taxon>
        <taxon>Mycobacteriales</taxon>
        <taxon>Mycobacteriaceae</taxon>
        <taxon>Mycolicibacterium</taxon>
    </lineage>
</organism>
<dbReference type="InterPro" id="IPR017441">
    <property type="entry name" value="Protein_kinase_ATP_BS"/>
</dbReference>
<dbReference type="Proteomes" id="UP000466931">
    <property type="component" value="Chromosome"/>
</dbReference>
<sequence>MPATAAIPASPADVTATWLTDILAADVVDATVVPVGTGQTGATYRVTPVYRDPRPDLPATVIVKLPSQEEAVRERVALGYRSEHAFYTEVAATVAVPLPRVYHCEMDRDGADFVLVLADLAPAEQGDQIAGCTPAEAALAVTALAGLHGPRWCDPTWDSFTGATMPRPTADFAQGMGALATMAAETTISRLGPRMSAADRGTLAAAADAVTDWLLLEPDRFALLHGDFRADNLLFDPDRTTVTVVDWQTLTVGLPTRDLAYFTATSLLPKVRAEIERDLVAEYHRELQRLGVDGFDAETCWRDYRLGTLQAPLITTFGFAFAASTERGDDMVLAMLERGCRAIRELESLELISSLT</sequence>
<dbReference type="EMBL" id="AP022612">
    <property type="protein sequence ID" value="BBZ36605.1"/>
    <property type="molecule type" value="Genomic_DNA"/>
</dbReference>
<reference evidence="1" key="1">
    <citation type="journal article" date="2019" name="Emerg. Microbes Infect.">
        <title>Comprehensive subspecies identification of 175 nontuberculous mycobacteria species based on 7547 genomic profiles.</title>
        <authorList>
            <person name="Matsumoto Y."/>
            <person name="Kinjo T."/>
            <person name="Motooka D."/>
            <person name="Nabeya D."/>
            <person name="Jung N."/>
            <person name="Uechi K."/>
            <person name="Horii T."/>
            <person name="Iida T."/>
            <person name="Fujita J."/>
            <person name="Nakamura S."/>
        </authorList>
    </citation>
    <scope>NUCLEOTIDE SEQUENCE [LARGE SCALE GENOMIC DNA]</scope>
    <source>
        <strain evidence="1">JCM 13671</strain>
    </source>
</reference>
<keyword evidence="1" id="KW-0808">Transferase</keyword>
<accession>A0A7I7Y4L5</accession>
<evidence type="ECO:0000313" key="2">
    <source>
        <dbReference type="Proteomes" id="UP000466931"/>
    </source>
</evidence>
<dbReference type="InterPro" id="IPR015897">
    <property type="entry name" value="CHK_kinase-like"/>
</dbReference>
<dbReference type="GO" id="GO:0016740">
    <property type="term" value="F:transferase activity"/>
    <property type="evidence" value="ECO:0007669"/>
    <property type="project" value="UniProtKB-KW"/>
</dbReference>
<dbReference type="SMART" id="SM00587">
    <property type="entry name" value="CHK"/>
    <property type="match status" value="1"/>
</dbReference>
<dbReference type="PANTHER" id="PTHR23020:SF41">
    <property type="entry name" value="AMINOGLYCOSIDE PHOSPHOTRANSFERASE DOMAIN-CONTAINING PROTEIN"/>
    <property type="match status" value="1"/>
</dbReference>
<dbReference type="Pfam" id="PF01636">
    <property type="entry name" value="APH"/>
    <property type="match status" value="1"/>
</dbReference>
<dbReference type="RefSeq" id="WP_234812915.1">
    <property type="nucleotide sequence ID" value="NZ_AP022612.1"/>
</dbReference>
<gene>
    <name evidence="1" type="ORF">MCNF_52100</name>
</gene>
<name>A0A7I7Y4L5_9MYCO</name>
<reference evidence="1" key="2">
    <citation type="submission" date="2020-02" db="EMBL/GenBank/DDBJ databases">
        <authorList>
            <person name="Matsumoto Y."/>
            <person name="Motooka D."/>
            <person name="Nakamura S."/>
        </authorList>
    </citation>
    <scope>NUCLEOTIDE SEQUENCE</scope>
    <source>
        <strain evidence="1">JCM 13671</strain>
    </source>
</reference>
<dbReference type="InterPro" id="IPR011009">
    <property type="entry name" value="Kinase-like_dom_sf"/>
</dbReference>
<dbReference type="GO" id="GO:0005524">
    <property type="term" value="F:ATP binding"/>
    <property type="evidence" value="ECO:0007669"/>
    <property type="project" value="UniProtKB-UniRule"/>
</dbReference>
<proteinExistence type="predicted"/>
<dbReference type="Gene3D" id="3.90.1200.10">
    <property type="match status" value="1"/>
</dbReference>
<dbReference type="SUPFAM" id="SSF56112">
    <property type="entry name" value="Protein kinase-like (PK-like)"/>
    <property type="match status" value="1"/>
</dbReference>